<evidence type="ECO:0000256" key="3">
    <source>
        <dbReference type="ARBA" id="ARBA00023015"/>
    </source>
</evidence>
<evidence type="ECO:0000256" key="5">
    <source>
        <dbReference type="ARBA" id="ARBA00023242"/>
    </source>
</evidence>
<dbReference type="Proteomes" id="UP001610563">
    <property type="component" value="Unassembled WGS sequence"/>
</dbReference>
<dbReference type="Pfam" id="PF04082">
    <property type="entry name" value="Fungal_trans"/>
    <property type="match status" value="1"/>
</dbReference>
<dbReference type="CDD" id="cd12148">
    <property type="entry name" value="fungal_TF_MHR"/>
    <property type="match status" value="1"/>
</dbReference>
<keyword evidence="9" id="KW-1185">Reference proteome</keyword>
<evidence type="ECO:0000256" key="4">
    <source>
        <dbReference type="ARBA" id="ARBA00023163"/>
    </source>
</evidence>
<proteinExistence type="predicted"/>
<sequence length="272" mass="30335">MTLPIHTQPSYTKQTPLGEDQLERNEPPLPPRAIGLSLLEIYFTRIYNASLLFYKPLLFQDYLDGKLPDILLKAIFALSTLFLPPSNQGDHQCLSEHSELKVLSSYHSCGLPWAKSALREAMPLMVEEHSLMAAQALECLQLYWLGIGDTYAGNLCLGLAYNSCSLLGYNKKLTTDAEEPNISLEGELQRRCFWACWISTCIVAAPEPYITSAWKEAAKLPLPALINDTPFQYEVDANEQMSIDWCSDVISPQRPVSSPVAAALLVKIVGVW</sequence>
<keyword evidence="4" id="KW-0804">Transcription</keyword>
<dbReference type="PANTHER" id="PTHR47338:SF5">
    <property type="entry name" value="ZN(II)2CYS6 TRANSCRIPTION FACTOR (EUROFUNG)"/>
    <property type="match status" value="1"/>
</dbReference>
<evidence type="ECO:0000256" key="6">
    <source>
        <dbReference type="SAM" id="MobiDB-lite"/>
    </source>
</evidence>
<feature type="compositionally biased region" description="Polar residues" evidence="6">
    <location>
        <begin position="1"/>
        <end position="15"/>
    </location>
</feature>
<feature type="region of interest" description="Disordered" evidence="6">
    <location>
        <begin position="1"/>
        <end position="26"/>
    </location>
</feature>
<feature type="domain" description="Xylanolytic transcriptional activator regulatory" evidence="7">
    <location>
        <begin position="39"/>
        <end position="250"/>
    </location>
</feature>
<organism evidence="8 9">
    <name type="scientific">Aspergillus keveii</name>
    <dbReference type="NCBI Taxonomy" id="714993"/>
    <lineage>
        <taxon>Eukaryota</taxon>
        <taxon>Fungi</taxon>
        <taxon>Dikarya</taxon>
        <taxon>Ascomycota</taxon>
        <taxon>Pezizomycotina</taxon>
        <taxon>Eurotiomycetes</taxon>
        <taxon>Eurotiomycetidae</taxon>
        <taxon>Eurotiales</taxon>
        <taxon>Aspergillaceae</taxon>
        <taxon>Aspergillus</taxon>
        <taxon>Aspergillus subgen. Nidulantes</taxon>
    </lineage>
</organism>
<comment type="caution">
    <text evidence="8">The sequence shown here is derived from an EMBL/GenBank/DDBJ whole genome shotgun (WGS) entry which is preliminary data.</text>
</comment>
<dbReference type="InterPro" id="IPR007219">
    <property type="entry name" value="XnlR_reg_dom"/>
</dbReference>
<evidence type="ECO:0000313" key="9">
    <source>
        <dbReference type="Proteomes" id="UP001610563"/>
    </source>
</evidence>
<keyword evidence="3" id="KW-0805">Transcription regulation</keyword>
<protein>
    <recommendedName>
        <fullName evidence="7">Xylanolytic transcriptional activator regulatory domain-containing protein</fullName>
    </recommendedName>
</protein>
<evidence type="ECO:0000256" key="2">
    <source>
        <dbReference type="ARBA" id="ARBA00022723"/>
    </source>
</evidence>
<reference evidence="8 9" key="1">
    <citation type="submission" date="2024-07" db="EMBL/GenBank/DDBJ databases">
        <title>Section-level genome sequencing and comparative genomics of Aspergillus sections Usti and Cavernicolus.</title>
        <authorList>
            <consortium name="Lawrence Berkeley National Laboratory"/>
            <person name="Nybo J.L."/>
            <person name="Vesth T.C."/>
            <person name="Theobald S."/>
            <person name="Frisvad J.C."/>
            <person name="Larsen T.O."/>
            <person name="Kjaerboelling I."/>
            <person name="Rothschild-Mancinelli K."/>
            <person name="Lyhne E.K."/>
            <person name="Kogle M.E."/>
            <person name="Barry K."/>
            <person name="Clum A."/>
            <person name="Na H."/>
            <person name="Ledsgaard L."/>
            <person name="Lin J."/>
            <person name="Lipzen A."/>
            <person name="Kuo A."/>
            <person name="Riley R."/>
            <person name="Mondo S."/>
            <person name="Labutti K."/>
            <person name="Haridas S."/>
            <person name="Pangalinan J."/>
            <person name="Salamov A.A."/>
            <person name="Simmons B.A."/>
            <person name="Magnuson J.K."/>
            <person name="Chen J."/>
            <person name="Drula E."/>
            <person name="Henrissat B."/>
            <person name="Wiebenga A."/>
            <person name="Lubbers R.J."/>
            <person name="Gomes A.C."/>
            <person name="Makela M.R."/>
            <person name="Stajich J."/>
            <person name="Grigoriev I.V."/>
            <person name="Mortensen U.H."/>
            <person name="De Vries R.P."/>
            <person name="Baker S.E."/>
            <person name="Andersen M.R."/>
        </authorList>
    </citation>
    <scope>NUCLEOTIDE SEQUENCE [LARGE SCALE GENOMIC DNA]</scope>
    <source>
        <strain evidence="8 9">CBS 209.92</strain>
    </source>
</reference>
<evidence type="ECO:0000313" key="8">
    <source>
        <dbReference type="EMBL" id="KAL2784287.1"/>
    </source>
</evidence>
<keyword evidence="5" id="KW-0539">Nucleus</keyword>
<evidence type="ECO:0000256" key="1">
    <source>
        <dbReference type="ARBA" id="ARBA00004123"/>
    </source>
</evidence>
<accession>A0ABR4FMJ0</accession>
<name>A0ABR4FMJ0_9EURO</name>
<dbReference type="PANTHER" id="PTHR47338">
    <property type="entry name" value="ZN(II)2CYS6 TRANSCRIPTION FACTOR (EUROFUNG)-RELATED"/>
    <property type="match status" value="1"/>
</dbReference>
<gene>
    <name evidence="8" type="ORF">BJX66DRAFT_344159</name>
</gene>
<dbReference type="InterPro" id="IPR050815">
    <property type="entry name" value="TF_fung"/>
</dbReference>
<keyword evidence="2" id="KW-0479">Metal-binding</keyword>
<dbReference type="EMBL" id="JBFTWV010000185">
    <property type="protein sequence ID" value="KAL2784287.1"/>
    <property type="molecule type" value="Genomic_DNA"/>
</dbReference>
<evidence type="ECO:0000259" key="7">
    <source>
        <dbReference type="Pfam" id="PF04082"/>
    </source>
</evidence>
<comment type="subcellular location">
    <subcellularLocation>
        <location evidence="1">Nucleus</location>
    </subcellularLocation>
</comment>